<keyword evidence="2" id="KW-1185">Reference proteome</keyword>
<name>A0A1L7XV99_9HELO</name>
<protein>
    <submittedName>
        <fullName evidence="1">Uncharacterized protein</fullName>
    </submittedName>
</protein>
<evidence type="ECO:0000313" key="2">
    <source>
        <dbReference type="Proteomes" id="UP000184330"/>
    </source>
</evidence>
<accession>A0A1L7XV99</accession>
<gene>
    <name evidence="1" type="ORF">PAC_18862</name>
</gene>
<reference evidence="1 2" key="1">
    <citation type="submission" date="2016-03" db="EMBL/GenBank/DDBJ databases">
        <authorList>
            <person name="Ploux O."/>
        </authorList>
    </citation>
    <scope>NUCLEOTIDE SEQUENCE [LARGE SCALE GENOMIC DNA]</scope>
    <source>
        <strain evidence="1 2">UAMH 11012</strain>
    </source>
</reference>
<dbReference type="OrthoDB" id="1700726at2759"/>
<dbReference type="Proteomes" id="UP000184330">
    <property type="component" value="Unassembled WGS sequence"/>
</dbReference>
<organism evidence="1 2">
    <name type="scientific">Phialocephala subalpina</name>
    <dbReference type="NCBI Taxonomy" id="576137"/>
    <lineage>
        <taxon>Eukaryota</taxon>
        <taxon>Fungi</taxon>
        <taxon>Dikarya</taxon>
        <taxon>Ascomycota</taxon>
        <taxon>Pezizomycotina</taxon>
        <taxon>Leotiomycetes</taxon>
        <taxon>Helotiales</taxon>
        <taxon>Mollisiaceae</taxon>
        <taxon>Phialocephala</taxon>
        <taxon>Phialocephala fortinii species complex</taxon>
    </lineage>
</organism>
<dbReference type="AlphaFoldDB" id="A0A1L7XV99"/>
<evidence type="ECO:0000313" key="1">
    <source>
        <dbReference type="EMBL" id="CZR68961.1"/>
    </source>
</evidence>
<sequence>MDGSRQGTWLESLYRTAAVVANICVYASLDRVKPIAIIVPAGPALLQLAKENNISDEGSSLYHNKKLQNIVLKEMQSKGRAGRLAPIEIIYHVALAEQEWTPQNVSNTDYFRIRG</sequence>
<proteinExistence type="predicted"/>
<dbReference type="STRING" id="576137.A0A1L7XV99"/>
<dbReference type="EMBL" id="FJOG01000062">
    <property type="protein sequence ID" value="CZR68961.1"/>
    <property type="molecule type" value="Genomic_DNA"/>
</dbReference>